<name>A0A6N3AXS8_9STRE</name>
<dbReference type="AlphaFoldDB" id="A0A6N3AXS8"/>
<evidence type="ECO:0000313" key="1">
    <source>
        <dbReference type="EMBL" id="VYT92382.1"/>
    </source>
</evidence>
<sequence>MSLRNKVNMKKKMKKGLGSLLVLTEVSTGIFVQANAVKADEQVSMKEGTVLYAWC</sequence>
<organism evidence="1">
    <name type="scientific">Streptococcus lutetiensis</name>
    <dbReference type="NCBI Taxonomy" id="150055"/>
    <lineage>
        <taxon>Bacteria</taxon>
        <taxon>Bacillati</taxon>
        <taxon>Bacillota</taxon>
        <taxon>Bacilli</taxon>
        <taxon>Lactobacillales</taxon>
        <taxon>Streptococcaceae</taxon>
        <taxon>Streptococcus</taxon>
    </lineage>
</organism>
<protein>
    <submittedName>
        <fullName evidence="1">Uncharacterized protein</fullName>
    </submittedName>
</protein>
<dbReference type="RefSeq" id="WP_156672748.1">
    <property type="nucleotide sequence ID" value="NZ_CACRUI010000011.1"/>
</dbReference>
<reference evidence="1" key="1">
    <citation type="submission" date="2019-11" db="EMBL/GenBank/DDBJ databases">
        <authorList>
            <person name="Feng L."/>
        </authorList>
    </citation>
    <scope>NUCLEOTIDE SEQUENCE</scope>
    <source>
        <strain evidence="1">SLutetiensisLFYP71</strain>
    </source>
</reference>
<gene>
    <name evidence="1" type="ORF">SLLFYP71_01035</name>
</gene>
<dbReference type="EMBL" id="CACRUI010000011">
    <property type="protein sequence ID" value="VYT92382.1"/>
    <property type="molecule type" value="Genomic_DNA"/>
</dbReference>
<proteinExistence type="predicted"/>
<accession>A0A6N3AXS8</accession>
<dbReference type="GeneID" id="87257973"/>